<comment type="caution">
    <text evidence="3">The sequence shown here is derived from an EMBL/GenBank/DDBJ whole genome shotgun (WGS) entry which is preliminary data.</text>
</comment>
<dbReference type="Pfam" id="PF16884">
    <property type="entry name" value="ADH_N_2"/>
    <property type="match status" value="1"/>
</dbReference>
<sequence length="351" mass="38226">MTATNQLWRLARYPEGLPTTEDLVFEEGPLAPLGEGEVRIRICYISIDPANRLWIRPEGSYIPPFPLGSVMPAACIGVVHESSHPRYQPGDWVQGIWGWQDFVTLPGGPEDRQLPMEEGGILHLPEPPPGSDYLDFFGLFGVHGLTAFFGMTDVGKVKPGDTVLISAAAGAIGSLATQIARNLGCRVVGLAGGPEKCAKVVEQFGADACIDYKSDDIREKLSVLAPNGVDVYFDNVGGEILEAAIDNMAHHGRIVFCGAISQYNDSDARGPANYMKLLYKQIELKGFLVFTYMDRMEEAVETLAGWKASGELHMELEVRYGIDNCLGAFHSLFDGSNRGKLVMCLNESGEP</sequence>
<name>A0A5B0X1X9_9GAMM</name>
<dbReference type="Gene3D" id="3.40.50.720">
    <property type="entry name" value="NAD(P)-binding Rossmann-like Domain"/>
    <property type="match status" value="1"/>
</dbReference>
<dbReference type="InterPro" id="IPR013149">
    <property type="entry name" value="ADH-like_C"/>
</dbReference>
<dbReference type="InterPro" id="IPR045010">
    <property type="entry name" value="MDR_fam"/>
</dbReference>
<proteinExistence type="predicted"/>
<dbReference type="CDD" id="cd05288">
    <property type="entry name" value="PGDH"/>
    <property type="match status" value="1"/>
</dbReference>
<evidence type="ECO:0000256" key="1">
    <source>
        <dbReference type="ARBA" id="ARBA00023002"/>
    </source>
</evidence>
<dbReference type="RefSeq" id="WP_149610972.1">
    <property type="nucleotide sequence ID" value="NZ_VTUX01000003.1"/>
</dbReference>
<dbReference type="AlphaFoldDB" id="A0A5B0X1X9"/>
<dbReference type="SUPFAM" id="SSF51735">
    <property type="entry name" value="NAD(P)-binding Rossmann-fold domains"/>
    <property type="match status" value="1"/>
</dbReference>
<dbReference type="InterPro" id="IPR011032">
    <property type="entry name" value="GroES-like_sf"/>
</dbReference>
<evidence type="ECO:0000313" key="3">
    <source>
        <dbReference type="EMBL" id="KAA1192688.1"/>
    </source>
</evidence>
<dbReference type="GO" id="GO:0016628">
    <property type="term" value="F:oxidoreductase activity, acting on the CH-CH group of donors, NAD or NADP as acceptor"/>
    <property type="evidence" value="ECO:0007669"/>
    <property type="project" value="InterPro"/>
</dbReference>
<reference evidence="3 4" key="1">
    <citation type="submission" date="2019-09" db="EMBL/GenBank/DDBJ databases">
        <authorList>
            <person name="Chen X.-Y."/>
        </authorList>
    </citation>
    <scope>NUCLEOTIDE SEQUENCE [LARGE SCALE GENOMIC DNA]</scope>
    <source>
        <strain evidence="3 4">NY5</strain>
    </source>
</reference>
<dbReference type="PANTHER" id="PTHR43205:SF42">
    <property type="entry name" value="ALCOHOL DEHYDROGENASE, ZINC-CONTAINING (AFU_ORTHOLOGUE AFUA_7G04530)"/>
    <property type="match status" value="1"/>
</dbReference>
<dbReference type="InterPro" id="IPR036291">
    <property type="entry name" value="NAD(P)-bd_dom_sf"/>
</dbReference>
<dbReference type="Gene3D" id="3.90.180.10">
    <property type="entry name" value="Medium-chain alcohol dehydrogenases, catalytic domain"/>
    <property type="match status" value="1"/>
</dbReference>
<dbReference type="EMBL" id="VTUX01000003">
    <property type="protein sequence ID" value="KAA1192688.1"/>
    <property type="molecule type" value="Genomic_DNA"/>
</dbReference>
<protein>
    <submittedName>
        <fullName evidence="3">NADP-dependent oxidoreductase</fullName>
    </submittedName>
</protein>
<feature type="domain" description="Enoyl reductase (ER)" evidence="2">
    <location>
        <begin position="19"/>
        <end position="343"/>
    </location>
</feature>
<dbReference type="PANTHER" id="PTHR43205">
    <property type="entry name" value="PROSTAGLANDIN REDUCTASE"/>
    <property type="match status" value="1"/>
</dbReference>
<organism evidence="3 4">
    <name type="scientific">Pseudohalioglobus sediminis</name>
    <dbReference type="NCBI Taxonomy" id="2606449"/>
    <lineage>
        <taxon>Bacteria</taxon>
        <taxon>Pseudomonadati</taxon>
        <taxon>Pseudomonadota</taxon>
        <taxon>Gammaproteobacteria</taxon>
        <taxon>Cellvibrionales</taxon>
        <taxon>Halieaceae</taxon>
        <taxon>Pseudohalioglobus</taxon>
    </lineage>
</organism>
<dbReference type="SUPFAM" id="SSF50129">
    <property type="entry name" value="GroES-like"/>
    <property type="match status" value="1"/>
</dbReference>
<dbReference type="InterPro" id="IPR020843">
    <property type="entry name" value="ER"/>
</dbReference>
<dbReference type="Pfam" id="PF00107">
    <property type="entry name" value="ADH_zinc_N"/>
    <property type="match status" value="1"/>
</dbReference>
<dbReference type="InterPro" id="IPR041694">
    <property type="entry name" value="ADH_N_2"/>
</dbReference>
<evidence type="ECO:0000313" key="4">
    <source>
        <dbReference type="Proteomes" id="UP000323708"/>
    </source>
</evidence>
<dbReference type="Proteomes" id="UP000323708">
    <property type="component" value="Unassembled WGS sequence"/>
</dbReference>
<gene>
    <name evidence="3" type="ORF">F0M18_08500</name>
</gene>
<dbReference type="FunFam" id="3.40.50.720:FF:000121">
    <property type="entry name" value="Prostaglandin reductase 2"/>
    <property type="match status" value="1"/>
</dbReference>
<dbReference type="SMART" id="SM00829">
    <property type="entry name" value="PKS_ER"/>
    <property type="match status" value="1"/>
</dbReference>
<evidence type="ECO:0000259" key="2">
    <source>
        <dbReference type="SMART" id="SM00829"/>
    </source>
</evidence>
<keyword evidence="4" id="KW-1185">Reference proteome</keyword>
<accession>A0A5B0X1X9</accession>
<keyword evidence="1" id="KW-0560">Oxidoreductase</keyword>